<name>A0A2I0IEQ2_PUNGR</name>
<proteinExistence type="predicted"/>
<dbReference type="STRING" id="22663.A0A2I0IEQ2"/>
<protein>
    <recommendedName>
        <fullName evidence="4">RING-type domain-containing protein</fullName>
    </recommendedName>
</protein>
<evidence type="ECO:0000256" key="1">
    <source>
        <dbReference type="SAM" id="SignalP"/>
    </source>
</evidence>
<dbReference type="Proteomes" id="UP000233551">
    <property type="component" value="Unassembled WGS sequence"/>
</dbReference>
<keyword evidence="1" id="KW-0732">Signal</keyword>
<keyword evidence="3" id="KW-1185">Reference proteome</keyword>
<evidence type="ECO:0000313" key="3">
    <source>
        <dbReference type="Proteomes" id="UP000233551"/>
    </source>
</evidence>
<gene>
    <name evidence="2" type="ORF">CRG98_037078</name>
</gene>
<dbReference type="InterPro" id="IPR009515">
    <property type="entry name" value="DUF1138"/>
</dbReference>
<organism evidence="2 3">
    <name type="scientific">Punica granatum</name>
    <name type="common">Pomegranate</name>
    <dbReference type="NCBI Taxonomy" id="22663"/>
    <lineage>
        <taxon>Eukaryota</taxon>
        <taxon>Viridiplantae</taxon>
        <taxon>Streptophyta</taxon>
        <taxon>Embryophyta</taxon>
        <taxon>Tracheophyta</taxon>
        <taxon>Spermatophyta</taxon>
        <taxon>Magnoliopsida</taxon>
        <taxon>eudicotyledons</taxon>
        <taxon>Gunneridae</taxon>
        <taxon>Pentapetalae</taxon>
        <taxon>rosids</taxon>
        <taxon>malvids</taxon>
        <taxon>Myrtales</taxon>
        <taxon>Lythraceae</taxon>
        <taxon>Punica</taxon>
    </lineage>
</organism>
<dbReference type="PANTHER" id="PTHR34267">
    <property type="entry name" value="OS11G0161033 PROTEIN"/>
    <property type="match status" value="1"/>
</dbReference>
<dbReference type="EMBL" id="PGOL01003151">
    <property type="protein sequence ID" value="PKI42489.1"/>
    <property type="molecule type" value="Genomic_DNA"/>
</dbReference>
<feature type="signal peptide" evidence="1">
    <location>
        <begin position="1"/>
        <end position="19"/>
    </location>
</feature>
<feature type="chain" id="PRO_5014157011" description="RING-type domain-containing protein" evidence="1">
    <location>
        <begin position="20"/>
        <end position="325"/>
    </location>
</feature>
<dbReference type="InterPro" id="IPR013083">
    <property type="entry name" value="Znf_RING/FYVE/PHD"/>
</dbReference>
<dbReference type="Gene3D" id="3.30.40.10">
    <property type="entry name" value="Zinc/RING finger domain, C3HC4 (zinc finger)"/>
    <property type="match status" value="1"/>
</dbReference>
<evidence type="ECO:0008006" key="4">
    <source>
        <dbReference type="Google" id="ProtNLM"/>
    </source>
</evidence>
<dbReference type="SUPFAM" id="SSF57850">
    <property type="entry name" value="RING/U-box"/>
    <property type="match status" value="1"/>
</dbReference>
<dbReference type="AlphaFoldDB" id="A0A2I0IEQ2"/>
<comment type="caution">
    <text evidence="2">The sequence shown here is derived from an EMBL/GenBank/DDBJ whole genome shotgun (WGS) entry which is preliminary data.</text>
</comment>
<reference evidence="2 3" key="1">
    <citation type="submission" date="2017-11" db="EMBL/GenBank/DDBJ databases">
        <title>De-novo sequencing of pomegranate (Punica granatum L.) genome.</title>
        <authorList>
            <person name="Akparov Z."/>
            <person name="Amiraslanov A."/>
            <person name="Hajiyeva S."/>
            <person name="Abbasov M."/>
            <person name="Kaur K."/>
            <person name="Hamwieh A."/>
            <person name="Solovyev V."/>
            <person name="Salamov A."/>
            <person name="Braich B."/>
            <person name="Kosarev P."/>
            <person name="Mahmoud A."/>
            <person name="Hajiyev E."/>
            <person name="Babayeva S."/>
            <person name="Izzatullayeva V."/>
            <person name="Mammadov A."/>
            <person name="Mammadov A."/>
            <person name="Sharifova S."/>
            <person name="Ojaghi J."/>
            <person name="Eynullazada K."/>
            <person name="Bayramov B."/>
            <person name="Abdulazimova A."/>
            <person name="Shahmuradov I."/>
        </authorList>
    </citation>
    <scope>NUCLEOTIDE SEQUENCE [LARGE SCALE GENOMIC DNA]</scope>
    <source>
        <strain evidence="3">cv. AG2017</strain>
        <tissue evidence="2">Leaf</tissue>
    </source>
</reference>
<dbReference type="PANTHER" id="PTHR34267:SF17">
    <property type="entry name" value="OS06G0114500 PROTEIN"/>
    <property type="match status" value="1"/>
</dbReference>
<sequence length="325" mass="36337">MSLGLALLLLGLWLIITGAMFNIDAIMRRSRNDDDLLPLNRDPERGGLWSSPQRIGFSTPPPPPLVAPPSTDSVLPPLKEVAISMEPGTKIASYSKETASLTELAGCSECVIRMDNFTKGDQFRALHRHAFKHACIYNWLLMDLQHCPFCRWQRQLHLNFREFFRTSSWLGLLVFATLFLRLIQEVHEHVPARFAIEDSIGIVLSTRGSRELAEFLAGSLPARRLSVQPVHPLSTALPCSAAECPIMAAKYIVGSVLASFAIGYACDRLIADKKIFGGTTPRTVSDKEWWEETDKKFQKWPRTAGPPVVMNPIRRQNFVVKSSGP</sequence>
<dbReference type="Pfam" id="PF06592">
    <property type="entry name" value="DUF1138"/>
    <property type="match status" value="1"/>
</dbReference>
<accession>A0A2I0IEQ2</accession>
<evidence type="ECO:0000313" key="2">
    <source>
        <dbReference type="EMBL" id="PKI42489.1"/>
    </source>
</evidence>